<evidence type="ECO:0000256" key="4">
    <source>
        <dbReference type="ARBA" id="ARBA00022989"/>
    </source>
</evidence>
<evidence type="ECO:0000259" key="7">
    <source>
        <dbReference type="PROSITE" id="PS50850"/>
    </source>
</evidence>
<dbReference type="InterPro" id="IPR020846">
    <property type="entry name" value="MFS_dom"/>
</dbReference>
<dbReference type="EMBL" id="SMAG01000001">
    <property type="protein sequence ID" value="TCS96868.1"/>
    <property type="molecule type" value="Genomic_DNA"/>
</dbReference>
<gene>
    <name evidence="8" type="ORF">EDD58_101513</name>
</gene>
<dbReference type="CDD" id="cd17321">
    <property type="entry name" value="MFS_MMR_MDR_like"/>
    <property type="match status" value="1"/>
</dbReference>
<dbReference type="PROSITE" id="PS50850">
    <property type="entry name" value="MFS"/>
    <property type="match status" value="1"/>
</dbReference>
<keyword evidence="3 6" id="KW-0812">Transmembrane</keyword>
<feature type="domain" description="Major facilitator superfamily (MFS) profile" evidence="7">
    <location>
        <begin position="8"/>
        <end position="512"/>
    </location>
</feature>
<feature type="transmembrane region" description="Helical" evidence="6">
    <location>
        <begin position="43"/>
        <end position="62"/>
    </location>
</feature>
<keyword evidence="5 6" id="KW-0472">Membrane</keyword>
<feature type="transmembrane region" description="Helical" evidence="6">
    <location>
        <begin position="229"/>
        <end position="247"/>
    </location>
</feature>
<feature type="transmembrane region" description="Helical" evidence="6">
    <location>
        <begin position="161"/>
        <end position="182"/>
    </location>
</feature>
<feature type="transmembrane region" description="Helical" evidence="6">
    <location>
        <begin position="488"/>
        <end position="507"/>
    </location>
</feature>
<evidence type="ECO:0000313" key="8">
    <source>
        <dbReference type="EMBL" id="TCS96868.1"/>
    </source>
</evidence>
<dbReference type="AlphaFoldDB" id="A0A4R3LC36"/>
<dbReference type="InterPro" id="IPR011701">
    <property type="entry name" value="MFS"/>
</dbReference>
<comment type="subcellular location">
    <subcellularLocation>
        <location evidence="1">Cell membrane</location>
        <topology evidence="1">Multi-pass membrane protein</topology>
    </subcellularLocation>
</comment>
<dbReference type="Proteomes" id="UP000294937">
    <property type="component" value="Unassembled WGS sequence"/>
</dbReference>
<evidence type="ECO:0000256" key="5">
    <source>
        <dbReference type="ARBA" id="ARBA00023136"/>
    </source>
</evidence>
<feature type="transmembrane region" description="Helical" evidence="6">
    <location>
        <begin position="334"/>
        <end position="355"/>
    </location>
</feature>
<feature type="transmembrane region" description="Helical" evidence="6">
    <location>
        <begin position="306"/>
        <end position="327"/>
    </location>
</feature>
<reference evidence="8 9" key="1">
    <citation type="submission" date="2019-03" db="EMBL/GenBank/DDBJ databases">
        <title>Genomic Encyclopedia of Type Strains, Phase IV (KMG-IV): sequencing the most valuable type-strain genomes for metagenomic binning, comparative biology and taxonomic classification.</title>
        <authorList>
            <person name="Goeker M."/>
        </authorList>
    </citation>
    <scope>NUCLEOTIDE SEQUENCE [LARGE SCALE GENOMIC DNA]</scope>
    <source>
        <strain evidence="8 9">DSM 45707</strain>
    </source>
</reference>
<evidence type="ECO:0000256" key="2">
    <source>
        <dbReference type="ARBA" id="ARBA00022448"/>
    </source>
</evidence>
<keyword evidence="2" id="KW-0813">Transport</keyword>
<evidence type="ECO:0000256" key="3">
    <source>
        <dbReference type="ARBA" id="ARBA00022692"/>
    </source>
</evidence>
<dbReference type="GO" id="GO:0005886">
    <property type="term" value="C:plasma membrane"/>
    <property type="evidence" value="ECO:0007669"/>
    <property type="project" value="UniProtKB-SubCell"/>
</dbReference>
<sequence>MKRSPTWAIVLLSIGVFMAALDNGIISSALTTIYYSFGVTPNWGAWTVTIYTLGIAVSVPIIGKLSDRYGRKRLFLIEVILFGIGSLLVALSTSFPMLLASRFLQSLGGGGIFIIASSYVLSTFPQEKQGKALGMLGGLNGIAAILGPNFGSVILDLTGNWHWLFLINIPIAITLVILGSIFIEETKEPNTLGLDWAGIGLLMISVLSLMYGFTQLNGVHVLDSIQQPQFFGFVGFGLLCLLILLFVEKRVTTTRKKDPILPMKLLGNASYLWTLVIGFFSGAILASVIFIPSYVEQYLGVAADRAGYWVTPLALASGLGAGGGGALVDRRGPIFTIVIGSLLAATGFLLFPLWVDATWQMAIASSFVGIGFGMMLGAPINVLATESTSDKGTALGTLSLFRQVAMTLAPTIYAGYIARSFSSIGGNIQESFKNTNLQLPQASDEMSKLSEFTDFQNLLSAVHQIPVPQVRDLILTTIHETIKMGYDALFYSGAIIAGLTLISVVTLSQMRKRVQSSSTISEAKS</sequence>
<evidence type="ECO:0000256" key="1">
    <source>
        <dbReference type="ARBA" id="ARBA00004651"/>
    </source>
</evidence>
<comment type="caution">
    <text evidence="8">The sequence shown here is derived from an EMBL/GenBank/DDBJ whole genome shotgun (WGS) entry which is preliminary data.</text>
</comment>
<dbReference type="PANTHER" id="PTHR23501:SF190">
    <property type="entry name" value="MAJOR FACILITATOR SUPERFAMILY MFS_1"/>
    <property type="match status" value="1"/>
</dbReference>
<feature type="transmembrane region" description="Helical" evidence="6">
    <location>
        <begin position="271"/>
        <end position="294"/>
    </location>
</feature>
<dbReference type="Gene3D" id="1.20.1250.20">
    <property type="entry name" value="MFS general substrate transporter like domains"/>
    <property type="match status" value="1"/>
</dbReference>
<protein>
    <submittedName>
        <fullName evidence="8">EmrB/QacA subfamily drug resistance transporter</fullName>
    </submittedName>
</protein>
<dbReference type="PANTHER" id="PTHR23501">
    <property type="entry name" value="MAJOR FACILITATOR SUPERFAMILY"/>
    <property type="match status" value="1"/>
</dbReference>
<evidence type="ECO:0000313" key="9">
    <source>
        <dbReference type="Proteomes" id="UP000294937"/>
    </source>
</evidence>
<feature type="transmembrane region" description="Helical" evidence="6">
    <location>
        <begin position="361"/>
        <end position="383"/>
    </location>
</feature>
<feature type="transmembrane region" description="Helical" evidence="6">
    <location>
        <begin position="133"/>
        <end position="155"/>
    </location>
</feature>
<feature type="transmembrane region" description="Helical" evidence="6">
    <location>
        <begin position="7"/>
        <end position="37"/>
    </location>
</feature>
<feature type="transmembrane region" description="Helical" evidence="6">
    <location>
        <begin position="103"/>
        <end position="121"/>
    </location>
</feature>
<dbReference type="InterPro" id="IPR036259">
    <property type="entry name" value="MFS_trans_sf"/>
</dbReference>
<dbReference type="Pfam" id="PF07690">
    <property type="entry name" value="MFS_1"/>
    <property type="match status" value="1"/>
</dbReference>
<evidence type="ECO:0000256" key="6">
    <source>
        <dbReference type="SAM" id="Phobius"/>
    </source>
</evidence>
<keyword evidence="4 6" id="KW-1133">Transmembrane helix</keyword>
<feature type="transmembrane region" description="Helical" evidence="6">
    <location>
        <begin position="395"/>
        <end position="416"/>
    </location>
</feature>
<accession>A0A4R3LC36</accession>
<dbReference type="RefSeq" id="WP_131923247.1">
    <property type="nucleotide sequence ID" value="NZ_SMAG01000001.1"/>
</dbReference>
<feature type="transmembrane region" description="Helical" evidence="6">
    <location>
        <begin position="194"/>
        <end position="214"/>
    </location>
</feature>
<keyword evidence="9" id="KW-1185">Reference proteome</keyword>
<dbReference type="GO" id="GO:0022857">
    <property type="term" value="F:transmembrane transporter activity"/>
    <property type="evidence" value="ECO:0007669"/>
    <property type="project" value="InterPro"/>
</dbReference>
<dbReference type="Gene3D" id="1.20.1720.10">
    <property type="entry name" value="Multidrug resistance protein D"/>
    <property type="match status" value="1"/>
</dbReference>
<dbReference type="OrthoDB" id="9807274at2"/>
<name>A0A4R3LC36_9BACL</name>
<feature type="transmembrane region" description="Helical" evidence="6">
    <location>
        <begin position="74"/>
        <end position="97"/>
    </location>
</feature>
<dbReference type="SUPFAM" id="SSF103473">
    <property type="entry name" value="MFS general substrate transporter"/>
    <property type="match status" value="1"/>
</dbReference>
<organism evidence="8 9">
    <name type="scientific">Hazenella coriacea</name>
    <dbReference type="NCBI Taxonomy" id="1179467"/>
    <lineage>
        <taxon>Bacteria</taxon>
        <taxon>Bacillati</taxon>
        <taxon>Bacillota</taxon>
        <taxon>Bacilli</taxon>
        <taxon>Bacillales</taxon>
        <taxon>Thermoactinomycetaceae</taxon>
        <taxon>Hazenella</taxon>
    </lineage>
</organism>
<proteinExistence type="predicted"/>